<keyword evidence="4" id="KW-1185">Reference proteome</keyword>
<name>A0A078BBP3_STYLE</name>
<sequence>MESSQKYTHDDFGLDEAHNKLDNDGIIDERLKKQSSYTYWVQKNVEQFPQHQNKQVIAPRKIEDPDLIKKINEQNQLNNTGSAWNTAGTWEDKKLKIANVKKDFKKHLVDAAWKCKNGELQAIAIEELTGEGSVIHSRGKRRIGYELEIKIKFRGLGKQEGLECAVKFTEFCDDGSDPEAQLFVTKEEGTDQGTKFKKEWNSQSVTNKVVEKCREILNIIRDEA</sequence>
<dbReference type="Pfam" id="PF09229">
    <property type="entry name" value="Aha1_N"/>
    <property type="match status" value="1"/>
</dbReference>
<dbReference type="GO" id="GO:0001671">
    <property type="term" value="F:ATPase activator activity"/>
    <property type="evidence" value="ECO:0007669"/>
    <property type="project" value="InterPro"/>
</dbReference>
<protein>
    <submittedName>
        <fullName evidence="3">Uncharacterized protein loc101207721</fullName>
    </submittedName>
</protein>
<evidence type="ECO:0000313" key="4">
    <source>
        <dbReference type="Proteomes" id="UP000039865"/>
    </source>
</evidence>
<reference evidence="3 4" key="1">
    <citation type="submission" date="2014-06" db="EMBL/GenBank/DDBJ databases">
        <authorList>
            <person name="Swart Estienne"/>
        </authorList>
    </citation>
    <scope>NUCLEOTIDE SEQUENCE [LARGE SCALE GENOMIC DNA]</scope>
    <source>
        <strain evidence="3 4">130c</strain>
    </source>
</reference>
<dbReference type="GO" id="GO:0051087">
    <property type="term" value="F:protein-folding chaperone binding"/>
    <property type="evidence" value="ECO:0007669"/>
    <property type="project" value="InterPro"/>
</dbReference>
<dbReference type="Proteomes" id="UP000039865">
    <property type="component" value="Unassembled WGS sequence"/>
</dbReference>
<gene>
    <name evidence="3" type="primary">Contig11859.g12689</name>
    <name evidence="3" type="ORF">STYLEM_20789</name>
</gene>
<dbReference type="PANTHER" id="PTHR13009">
    <property type="entry name" value="HEAT SHOCK PROTEIN 90 HSP90 CO-CHAPERONE AHA-1"/>
    <property type="match status" value="1"/>
</dbReference>
<evidence type="ECO:0000259" key="2">
    <source>
        <dbReference type="Pfam" id="PF09229"/>
    </source>
</evidence>
<dbReference type="EMBL" id="CCKQ01019609">
    <property type="protein sequence ID" value="CDW91631.1"/>
    <property type="molecule type" value="Genomic_DNA"/>
</dbReference>
<organism evidence="3 4">
    <name type="scientific">Stylonychia lemnae</name>
    <name type="common">Ciliate</name>
    <dbReference type="NCBI Taxonomy" id="5949"/>
    <lineage>
        <taxon>Eukaryota</taxon>
        <taxon>Sar</taxon>
        <taxon>Alveolata</taxon>
        <taxon>Ciliophora</taxon>
        <taxon>Intramacronucleata</taxon>
        <taxon>Spirotrichea</taxon>
        <taxon>Stichotrichia</taxon>
        <taxon>Sporadotrichida</taxon>
        <taxon>Oxytrichidae</taxon>
        <taxon>Stylonychinae</taxon>
        <taxon>Stylonychia</taxon>
    </lineage>
</organism>
<dbReference type="OrthoDB" id="567237at2759"/>
<feature type="domain" description="Activator of Hsp90 ATPase AHSA1-like N-terminal" evidence="2">
    <location>
        <begin position="101"/>
        <end position="217"/>
    </location>
</feature>
<dbReference type="AlphaFoldDB" id="A0A078BBP3"/>
<dbReference type="SUPFAM" id="SSF103111">
    <property type="entry name" value="Activator of Hsp90 ATPase, Aha1"/>
    <property type="match status" value="1"/>
</dbReference>
<dbReference type="Gene3D" id="3.15.10.20">
    <property type="entry name" value="Activator of Hsp90 ATPase Aha1, N-terminal domain"/>
    <property type="match status" value="1"/>
</dbReference>
<evidence type="ECO:0000256" key="1">
    <source>
        <dbReference type="ARBA" id="ARBA00006817"/>
    </source>
</evidence>
<dbReference type="InParanoid" id="A0A078BBP3"/>
<dbReference type="InterPro" id="IPR036338">
    <property type="entry name" value="Aha1"/>
</dbReference>
<dbReference type="GO" id="GO:0005829">
    <property type="term" value="C:cytosol"/>
    <property type="evidence" value="ECO:0007669"/>
    <property type="project" value="TreeGrafter"/>
</dbReference>
<dbReference type="InterPro" id="IPR015310">
    <property type="entry name" value="AHSA1-like_N"/>
</dbReference>
<evidence type="ECO:0000313" key="3">
    <source>
        <dbReference type="EMBL" id="CDW91631.1"/>
    </source>
</evidence>
<dbReference type="GO" id="GO:0006457">
    <property type="term" value="P:protein folding"/>
    <property type="evidence" value="ECO:0007669"/>
    <property type="project" value="TreeGrafter"/>
</dbReference>
<dbReference type="PANTHER" id="PTHR13009:SF22">
    <property type="entry name" value="LD43819P"/>
    <property type="match status" value="1"/>
</dbReference>
<accession>A0A078BBP3</accession>
<proteinExistence type="inferred from homology"/>
<comment type="similarity">
    <text evidence="1">Belongs to the AHA1 family.</text>
</comment>